<gene>
    <name evidence="1" type="ORF">SBA1_120030</name>
</gene>
<evidence type="ECO:0000313" key="1">
    <source>
        <dbReference type="EMBL" id="SPF33656.1"/>
    </source>
</evidence>
<name>A0A2U3K1W6_9BACT</name>
<protein>
    <submittedName>
        <fullName evidence="1">Uncharacterized protein</fullName>
    </submittedName>
</protein>
<sequence>MTKLRSRGCVLTKLVVPYFALCCFGYGQVLNQDQEIQVHDLPSLMARSHDRSEVLLTSLDTVFHDREICCGKDSALEDSAGAADPRSLKDVASKLQGRHLLSDGRPVMVTATYLTPDAVNSGLLVTWFLNQHAALMQWNSHIYVVHGIVYMWIASGDATSGSMTQMTVIHKFLLWDTRYSDSRREVVFNRDSDDLSKVQGFLFVEAKPQ</sequence>
<reference evidence="2" key="1">
    <citation type="submission" date="2018-02" db="EMBL/GenBank/DDBJ databases">
        <authorList>
            <person name="Hausmann B."/>
        </authorList>
    </citation>
    <scope>NUCLEOTIDE SEQUENCE [LARGE SCALE GENOMIC DNA]</scope>
    <source>
        <strain evidence="2">Peat soil MAG SbA1</strain>
    </source>
</reference>
<dbReference type="EMBL" id="OMOD01000024">
    <property type="protein sequence ID" value="SPF33656.1"/>
    <property type="molecule type" value="Genomic_DNA"/>
</dbReference>
<accession>A0A2U3K1W6</accession>
<proteinExistence type="predicted"/>
<evidence type="ECO:0000313" key="2">
    <source>
        <dbReference type="Proteomes" id="UP000238701"/>
    </source>
</evidence>
<dbReference type="OrthoDB" id="9869634at2"/>
<organism evidence="1 2">
    <name type="scientific">Candidatus Sulfotelmatobacter kueseliae</name>
    <dbReference type="NCBI Taxonomy" id="2042962"/>
    <lineage>
        <taxon>Bacteria</taxon>
        <taxon>Pseudomonadati</taxon>
        <taxon>Acidobacteriota</taxon>
        <taxon>Terriglobia</taxon>
        <taxon>Terriglobales</taxon>
        <taxon>Candidatus Korobacteraceae</taxon>
        <taxon>Candidatus Sulfotelmatobacter</taxon>
    </lineage>
</organism>
<dbReference type="Proteomes" id="UP000238701">
    <property type="component" value="Unassembled WGS sequence"/>
</dbReference>
<dbReference type="AlphaFoldDB" id="A0A2U3K1W6"/>